<evidence type="ECO:0000256" key="2">
    <source>
        <dbReference type="ARBA" id="ARBA00022448"/>
    </source>
</evidence>
<name>A0ABR2WIG8_9FUNG</name>
<keyword evidence="2" id="KW-0813">Transport</keyword>
<feature type="domain" description="Vacuolar protein sorting-associated protein 13 VPS13 adaptor binding" evidence="7">
    <location>
        <begin position="1588"/>
        <end position="1712"/>
    </location>
</feature>
<evidence type="ECO:0000313" key="9">
    <source>
        <dbReference type="Proteomes" id="UP001479436"/>
    </source>
</evidence>
<feature type="region of interest" description="Disordered" evidence="4">
    <location>
        <begin position="1354"/>
        <end position="1401"/>
    </location>
</feature>
<dbReference type="InterPro" id="IPR009543">
    <property type="entry name" value="VPS13_VAB"/>
</dbReference>
<evidence type="ECO:0000256" key="3">
    <source>
        <dbReference type="ARBA" id="ARBA00023055"/>
    </source>
</evidence>
<sequence>GNSILSEIHERNLNWTWGYIKERRDDRKAYIPLYVDSKLDRLNAQGQEKLAALEYKLSFEDIRFYRSIAQRQLKREKALIAKKRQSEKPKGWFGWLGWSNSGEGEKDPEALSEKQRQELYDTIDFDENLPVSAFEIPSECVILSITTQLKTGSLALRQSPHGSGYRSNRDIASLVFDTVTLEFLNRPDSFKAAVSLKGLNLYDGATEGTLYPLLMRVQEDSGETTEELQFTILDENAHALGIQDHENPFFRLIFEHNPLDDRADDALIIKMRNLEVYYNNQAIDAILKFLRPPVSTLESMTVLMEAAGNTIDELSQQTRASLQFALEEHKTLDVKIDINAPIFIFPESCTDPNSHVVDVDSGHILVKSELVSKEQKQEVDEKVGKQLNQEEMKALENLMYDKFAVDMTSVQILVGQSVRECLEKINEPDAEHTDEDLHVVDRINMSFSVGVSILPKASNITGLKISGNLPLLKVNFSDRKYKCIMRLIDLVIGGLDEKEDSDTVSVNNVWEHYSAVKTPTTNIMGFNFGKQNEDPNDLYIRYESDLDSNEFYDTQESPDDSISSKFKNPERKELEFTFQIEKLTASLKKAGKDHDSKEVILAELYLNQFELCLITRTFDIEATVKVKSLLVEDMMDPGENFKQMVTSEVDKTNELTQDLLTVVYRSVKPESPEYDSIDQSLDIAFSSVNIAITSKSVLTLYDFILVTFVDDDDPEHSGQRESLQPNSPQSPGSSNSGNPSATTGTIKIKAEMNKINFILNNEGTRLSTISLSKGNVSIFLQQETLRVSAQLGNISIVDDMMHMEKDNLENFNQLVAIRGDDLVDFRYETFSSDSQQESYPGYDSSVYLRLGSVQITFLESAIREIMSFGSKFAEMHMLFESARQAATQSAAQLQNQASKMHFNIAIKSPVVIFPRGGSHSKDTLIANLGEISFENNFAENPEGTKGAFLSKLNLDVHEIRLTSSFYLEENSPQILQMIDDVDITLKMVYGEHVKGSKRPDTEIVGDISDIKMNLTEQQYVFLFEVFNSVATAFGGSSEGPKEAARQDIAAAPIDSHDVENIPVPKVEDGTWISLDCIFSLNTIYLEIFASSGNQKKEISKASLCRFALNETSLKYQMLTDGSSSAELQIHSLEVTDTRPNPDNKFKEIIPAVSYDDPQFMTFVRMEASGDMDLTITIDSPKVILVLDQLFAIRDFFFAAFQQEPTAEDKNNQLSRENKAPAQTPQNGKLTYNVNIVDAEILLLGDAHKLTSEAMVLSASHIAIQQQEQMDLSATRIGVFLCRMDKREKSLRIIDSFDVHLSHNSGTSPEDQIMQTVIDIDVQPFIIRVSYRDILIFTNIINKASELLYQTGADDTTLAQPNTPNQIELEPPKQDRNADTPRLSDDSTSSTKSPKELVDNGTSPRTREYLKVNLDEIQIVFIRDFNDLPILDIHIAKSVIGVENWSTWMKASTDIKMFANMFNIKNSHWEPLIEPWDFVVNLSCPSEPPMTDIEFISKTQFEVNITHQFLETALSMSEVFDGTESSLETARGVAVPYLLKNCTGLDISVWAEPDSDNDDNSSSIYKPKIYQLENGTELPWRFRDWIKSRETIVSQRNRLGIQFSDLPWECINNIPVDTEGTHTYLLRPKIENVAHRLVCEVVLKGSTKIVTFRSPIVIENRTKVPLEMAMVNYQGEIVSSSLVVAPGENYPVHIISGYDNAVKMKPAANDDYTSGTSMVRLQRRT</sequence>
<dbReference type="InterPro" id="IPR056747">
    <property type="entry name" value="VPS13-like_M"/>
</dbReference>
<evidence type="ECO:0000256" key="1">
    <source>
        <dbReference type="ARBA" id="ARBA00006545"/>
    </source>
</evidence>
<dbReference type="Pfam" id="PF25033">
    <property type="entry name" value="VPS13_M"/>
    <property type="match status" value="1"/>
</dbReference>
<dbReference type="EMBL" id="JASJQH010001486">
    <property type="protein sequence ID" value="KAK9761236.1"/>
    <property type="molecule type" value="Genomic_DNA"/>
</dbReference>
<dbReference type="Proteomes" id="UP001479436">
    <property type="component" value="Unassembled WGS sequence"/>
</dbReference>
<reference evidence="8 9" key="1">
    <citation type="submission" date="2023-04" db="EMBL/GenBank/DDBJ databases">
        <title>Genome of Basidiobolus ranarum AG-B5.</title>
        <authorList>
            <person name="Stajich J.E."/>
            <person name="Carter-House D."/>
            <person name="Gryganskyi A."/>
        </authorList>
    </citation>
    <scope>NUCLEOTIDE SEQUENCE [LARGE SCALE GENOMIC DNA]</scope>
    <source>
        <strain evidence="8 9">AG-B5</strain>
    </source>
</reference>
<dbReference type="Pfam" id="PF25036">
    <property type="entry name" value="VPS13_VAB"/>
    <property type="match status" value="1"/>
</dbReference>
<dbReference type="Pfam" id="PF12624">
    <property type="entry name" value="VPS13_N"/>
    <property type="match status" value="1"/>
</dbReference>
<feature type="domain" description="Chorein N-terminal" evidence="5">
    <location>
        <begin position="2"/>
        <end position="513"/>
    </location>
</feature>
<proteinExistence type="inferred from homology"/>
<evidence type="ECO:0000259" key="7">
    <source>
        <dbReference type="Pfam" id="PF25036"/>
    </source>
</evidence>
<dbReference type="PANTHER" id="PTHR16166">
    <property type="entry name" value="VACUOLAR PROTEIN SORTING-ASSOCIATED PROTEIN VPS13"/>
    <property type="match status" value="1"/>
</dbReference>
<evidence type="ECO:0000313" key="8">
    <source>
        <dbReference type="EMBL" id="KAK9761236.1"/>
    </source>
</evidence>
<evidence type="ECO:0000259" key="5">
    <source>
        <dbReference type="Pfam" id="PF12624"/>
    </source>
</evidence>
<evidence type="ECO:0000259" key="6">
    <source>
        <dbReference type="Pfam" id="PF25033"/>
    </source>
</evidence>
<feature type="region of interest" description="Disordered" evidence="4">
    <location>
        <begin position="714"/>
        <end position="743"/>
    </location>
</feature>
<accession>A0ABR2WIG8</accession>
<comment type="similarity">
    <text evidence="1">Belongs to the VPS13 family.</text>
</comment>
<gene>
    <name evidence="8" type="primary">VPS13_8</name>
    <name evidence="8" type="ORF">K7432_014011</name>
</gene>
<feature type="compositionally biased region" description="Polar residues" evidence="4">
    <location>
        <begin position="1354"/>
        <end position="1365"/>
    </location>
</feature>
<dbReference type="InterPro" id="IPR026854">
    <property type="entry name" value="VPS13_N"/>
</dbReference>
<dbReference type="PANTHER" id="PTHR16166:SF93">
    <property type="entry name" value="INTERMEMBRANE LIPID TRANSFER PROTEIN VPS13"/>
    <property type="match status" value="1"/>
</dbReference>
<comment type="caution">
    <text evidence="8">The sequence shown here is derived from an EMBL/GenBank/DDBJ whole genome shotgun (WGS) entry which is preliminary data.</text>
</comment>
<keyword evidence="3" id="KW-0445">Lipid transport</keyword>
<feature type="domain" description="VPS13-like middle region" evidence="6">
    <location>
        <begin position="760"/>
        <end position="1516"/>
    </location>
</feature>
<feature type="compositionally biased region" description="Basic and acidic residues" evidence="4">
    <location>
        <begin position="1369"/>
        <end position="1384"/>
    </location>
</feature>
<protein>
    <submittedName>
        <fullName evidence="8">Vacuolar protein sorting-associated protein 13</fullName>
    </submittedName>
</protein>
<keyword evidence="9" id="KW-1185">Reference proteome</keyword>
<evidence type="ECO:0000256" key="4">
    <source>
        <dbReference type="SAM" id="MobiDB-lite"/>
    </source>
</evidence>
<feature type="non-terminal residue" evidence="8">
    <location>
        <position position="1"/>
    </location>
</feature>
<feature type="compositionally biased region" description="Low complexity" evidence="4">
    <location>
        <begin position="724"/>
        <end position="740"/>
    </location>
</feature>
<dbReference type="InterPro" id="IPR026847">
    <property type="entry name" value="VPS13"/>
</dbReference>
<organism evidence="8 9">
    <name type="scientific">Basidiobolus ranarum</name>
    <dbReference type="NCBI Taxonomy" id="34480"/>
    <lineage>
        <taxon>Eukaryota</taxon>
        <taxon>Fungi</taxon>
        <taxon>Fungi incertae sedis</taxon>
        <taxon>Zoopagomycota</taxon>
        <taxon>Entomophthoromycotina</taxon>
        <taxon>Basidiobolomycetes</taxon>
        <taxon>Basidiobolales</taxon>
        <taxon>Basidiobolaceae</taxon>
        <taxon>Basidiobolus</taxon>
    </lineage>
</organism>